<sequence>MQHSHKIDCEAPSDRFCDTCCIINLLPRRFVRRRDTGGDVPVLLASGWDPVGLKARKLGYLDHIYQKRDQCSICWLIFRATHSSDEDSGIGYDGLNKDDQRVECYVAWQPDGRFLSDDEVGPVTRRLRVFNPEGLFPEAYIMLSSGDTTTGDSSPSFLGRSIPRDRVNVDTVRRWLDLCREHHIDTCKPHSTGLSRDLIASSRLRLMDLQDNCLATFEPLGDVEYATLSYVWGSSLPTCLLTESFAHFSSPGSLTPYASNLPNTVRDAMVLVQSLGIRYVWIDSLCIIQDDEEDWRYTSSLMGRIYGNGVVNICAAAGEDYRHGIPGTQLTPRNAVQPLVSLAGMTLLAVKTVESLIQNSEWDRRAWTFQERMLSPRCLIFTEDRVFFQCRQATWSEEVESESSLRSWTVDMVRLPLDSVEKNPVRLFMEYVEMYSRRLLTYKSDRLAAFAGSASVLCPPLQAHLLYGLPNSCFDFALLWDHKDFAHRIKRQVQYPFSFWVEFPSWSWCGWEGTAEWRMSMVSSCLLNLQEWLTYHTWITWYTYVDPQSLVPGAISLSDEVRMDDPGLQLVWQEPRPPSHWSETREHAYTSAFDMAYRQSTRPGSEKRPTLPTSTALNNGWLYFWTYTAFFQLSRKSLTSPEVASKMVPGLYRFGLLGDQGDWCGTIVLPKTWHNRVGDIFEFAAISEAREFSMDELDTWNHDIHEDRGPSEWYLYYALLIVWDEKHIVAERAGIAKIYQRAFDTGSFEPKNDWREIALR</sequence>
<dbReference type="Proteomes" id="UP000283895">
    <property type="component" value="Unassembled WGS sequence"/>
</dbReference>
<evidence type="ECO:0000313" key="3">
    <source>
        <dbReference type="Proteomes" id="UP000283895"/>
    </source>
</evidence>
<dbReference type="AlphaFoldDB" id="A0A423WZ15"/>
<gene>
    <name evidence="2" type="ORF">VMCG_02709</name>
</gene>
<dbReference type="PANTHER" id="PTHR33112">
    <property type="entry name" value="DOMAIN PROTEIN, PUTATIVE-RELATED"/>
    <property type="match status" value="1"/>
</dbReference>
<reference evidence="2 3" key="1">
    <citation type="submission" date="2015-09" db="EMBL/GenBank/DDBJ databases">
        <title>Host preference determinants of Valsa canker pathogens revealed by comparative genomics.</title>
        <authorList>
            <person name="Yin Z."/>
            <person name="Huang L."/>
        </authorList>
    </citation>
    <scope>NUCLEOTIDE SEQUENCE [LARGE SCALE GENOMIC DNA]</scope>
    <source>
        <strain evidence="2 3">03-1</strain>
    </source>
</reference>
<dbReference type="OrthoDB" id="2958217at2759"/>
<organism evidence="2 3">
    <name type="scientific">Cytospora schulzeri</name>
    <dbReference type="NCBI Taxonomy" id="448051"/>
    <lineage>
        <taxon>Eukaryota</taxon>
        <taxon>Fungi</taxon>
        <taxon>Dikarya</taxon>
        <taxon>Ascomycota</taxon>
        <taxon>Pezizomycotina</taxon>
        <taxon>Sordariomycetes</taxon>
        <taxon>Sordariomycetidae</taxon>
        <taxon>Diaporthales</taxon>
        <taxon>Cytosporaceae</taxon>
        <taxon>Cytospora</taxon>
    </lineage>
</organism>
<dbReference type="Pfam" id="PF06985">
    <property type="entry name" value="HET"/>
    <property type="match status" value="1"/>
</dbReference>
<dbReference type="EMBL" id="LKEA01000005">
    <property type="protein sequence ID" value="ROW08800.1"/>
    <property type="molecule type" value="Genomic_DNA"/>
</dbReference>
<dbReference type="STRING" id="356882.A0A423WZ15"/>
<protein>
    <recommendedName>
        <fullName evidence="1">Heterokaryon incompatibility domain-containing protein</fullName>
    </recommendedName>
</protein>
<name>A0A423WZ15_9PEZI</name>
<evidence type="ECO:0000313" key="2">
    <source>
        <dbReference type="EMBL" id="ROW08800.1"/>
    </source>
</evidence>
<evidence type="ECO:0000259" key="1">
    <source>
        <dbReference type="Pfam" id="PF06985"/>
    </source>
</evidence>
<comment type="caution">
    <text evidence="2">The sequence shown here is derived from an EMBL/GenBank/DDBJ whole genome shotgun (WGS) entry which is preliminary data.</text>
</comment>
<keyword evidence="3" id="KW-1185">Reference proteome</keyword>
<proteinExistence type="predicted"/>
<dbReference type="PANTHER" id="PTHR33112:SF12">
    <property type="entry name" value="HETEROKARYON INCOMPATIBILITY DOMAIN-CONTAINING PROTEIN"/>
    <property type="match status" value="1"/>
</dbReference>
<feature type="domain" description="Heterokaryon incompatibility" evidence="1">
    <location>
        <begin position="225"/>
        <end position="371"/>
    </location>
</feature>
<dbReference type="InterPro" id="IPR010730">
    <property type="entry name" value="HET"/>
</dbReference>
<accession>A0A423WZ15</accession>